<gene>
    <name evidence="1" type="ORF">JDW22_01810</name>
</gene>
<dbReference type="Proteomes" id="UP000614058">
    <property type="component" value="Unassembled WGS sequence"/>
</dbReference>
<accession>A0ABS1BQ84</accession>
<dbReference type="RefSeq" id="WP_040558194.1">
    <property type="nucleotide sequence ID" value="NZ_JAEHNZ010000001.1"/>
</dbReference>
<proteinExistence type="predicted"/>
<organism evidence="1 2">
    <name type="scientific">Kingella bonacorsii</name>
    <dbReference type="NCBI Taxonomy" id="2796361"/>
    <lineage>
        <taxon>Bacteria</taxon>
        <taxon>Pseudomonadati</taxon>
        <taxon>Pseudomonadota</taxon>
        <taxon>Betaproteobacteria</taxon>
        <taxon>Neisseriales</taxon>
        <taxon>Neisseriaceae</taxon>
        <taxon>Kingella</taxon>
    </lineage>
</organism>
<dbReference type="GeneID" id="84906452"/>
<evidence type="ECO:0000313" key="1">
    <source>
        <dbReference type="EMBL" id="MBK0395353.1"/>
    </source>
</evidence>
<dbReference type="Pfam" id="PF14136">
    <property type="entry name" value="DUF4303"/>
    <property type="match status" value="1"/>
</dbReference>
<evidence type="ECO:0000313" key="2">
    <source>
        <dbReference type="Proteomes" id="UP000614058"/>
    </source>
</evidence>
<comment type="caution">
    <text evidence="1">The sequence shown here is derived from an EMBL/GenBank/DDBJ whole genome shotgun (WGS) entry which is preliminary data.</text>
</comment>
<keyword evidence="2" id="KW-1185">Reference proteome</keyword>
<protein>
    <submittedName>
        <fullName evidence="1">DUF4303 domain-containing protein</fullName>
    </submittedName>
</protein>
<reference evidence="1 2" key="1">
    <citation type="journal article" date="2021" name="Pathogens">
        <title>Isolation and Characterization of Kingella bonacorsii sp. nov., A Novel Kingella Species Detected in a Stable Periodontitis Subject.</title>
        <authorList>
            <person name="Antezack A."/>
            <person name="Boxberger M."/>
            <person name="Rolland C."/>
            <person name="Monnet-Corti V."/>
            <person name="La Scola B."/>
        </authorList>
    </citation>
    <scope>NUCLEOTIDE SEQUENCE [LARGE SCALE GENOMIC DNA]</scope>
    <source>
        <strain evidence="1 2">Marseille-Q4569</strain>
    </source>
</reference>
<dbReference type="InterPro" id="IPR025409">
    <property type="entry name" value="DUF4303"/>
</dbReference>
<name>A0ABS1BQ84_9NEIS</name>
<dbReference type="EMBL" id="JAEHNZ010000001">
    <property type="protein sequence ID" value="MBK0395353.1"/>
    <property type="molecule type" value="Genomic_DNA"/>
</dbReference>
<sequence>MAQAVFQAAADLFAGTRERFYFFALCTTGEAFPPYVAAWSHEALQRVPAAERADVKWDTSSSPYFAFGAEYFAGVNRVFEARGELFGMDDAASEREFEFRINAMIEALRRCDQQGIFALNQPRAEIVINVELLPPDETNTLRAKRLNPPEALGQWLIEAAE</sequence>